<dbReference type="InterPro" id="IPR049012">
    <property type="entry name" value="Mutator_transp_dom"/>
</dbReference>
<dbReference type="EMBL" id="JACKWZ010000295">
    <property type="protein sequence ID" value="KAF9409839.1"/>
    <property type="molecule type" value="Genomic_DNA"/>
</dbReference>
<dbReference type="PANTHER" id="PTHR46609">
    <property type="entry name" value="EXONUCLEASE, PHAGE-TYPE/RECB, C-TERMINAL DOMAIN-CONTAINING PROTEIN"/>
    <property type="match status" value="1"/>
</dbReference>
<protein>
    <recommendedName>
        <fullName evidence="2">Mutator-like transposase domain-containing protein</fullName>
    </recommendedName>
</protein>
<keyword evidence="4" id="KW-1185">Reference proteome</keyword>
<dbReference type="InterPro" id="IPR051703">
    <property type="entry name" value="NF-kappa-B_Signaling_Reg"/>
</dbReference>
<comment type="caution">
    <text evidence="3">The sequence shown here is derived from an EMBL/GenBank/DDBJ whole genome shotgun (WGS) entry which is preliminary data.</text>
</comment>
<dbReference type="Pfam" id="PF20700">
    <property type="entry name" value="Mutator"/>
    <property type="match status" value="1"/>
</dbReference>
<feature type="domain" description="Mutator-like transposase" evidence="2">
    <location>
        <begin position="224"/>
        <end position="388"/>
    </location>
</feature>
<proteinExistence type="predicted"/>
<dbReference type="PANTHER" id="PTHR46609:SF8">
    <property type="entry name" value="YQAJ VIRAL RECOMBINASE DOMAIN-CONTAINING PROTEIN"/>
    <property type="match status" value="1"/>
</dbReference>
<evidence type="ECO:0000259" key="2">
    <source>
        <dbReference type="Pfam" id="PF20700"/>
    </source>
</evidence>
<dbReference type="Proteomes" id="UP000648187">
    <property type="component" value="Unassembled WGS sequence"/>
</dbReference>
<name>A0A835G8V6_SPOEX</name>
<reference evidence="3" key="1">
    <citation type="submission" date="2020-08" db="EMBL/GenBank/DDBJ databases">
        <title>Spodoptera exigua strain:BAW_Kor-Di-RS1 Genome sequencing and assembly.</title>
        <authorList>
            <person name="Kim J."/>
            <person name="Nam H.Y."/>
            <person name="Kwon M."/>
            <person name="Choi J.H."/>
            <person name="Cho S.R."/>
            <person name="Kim G.-H."/>
        </authorList>
    </citation>
    <scope>NUCLEOTIDE SEQUENCE</scope>
    <source>
        <strain evidence="3">BAW_Kor-Di-RS1</strain>
        <tissue evidence="3">Whole-body</tissue>
    </source>
</reference>
<evidence type="ECO:0000313" key="4">
    <source>
        <dbReference type="Proteomes" id="UP000648187"/>
    </source>
</evidence>
<evidence type="ECO:0000313" key="3">
    <source>
        <dbReference type="EMBL" id="KAF9409839.1"/>
    </source>
</evidence>
<evidence type="ECO:0000256" key="1">
    <source>
        <dbReference type="SAM" id="MobiDB-lite"/>
    </source>
</evidence>
<accession>A0A835G8V6</accession>
<sequence>MVVSAVWRLDSVQNQYSVSYQLSWSVEENQYCDHAVPGRQPQVVVNVIPKYCVENYTPATAAVLVQSRSGTQTGNLCRIASSRALTYYRVEMGNNRNTKNKKKGAWRKQNAKNMNEIRKNSKILLGNKENVPDTEPCPMQIPMEHTKPSSSRNAKETSFITLQPVEMTPLEHMDANTSINANNIDFTELQTEELFPETLPSDPDDDNTGFEISYCDDEAKRSFQFNELFASMDCPSFTQKYYDKVQNKIYDDWRSTAISVMEAAGKRERDAAIAEGRVNKNGIACIDVIADGAWSKRSYNTNFSALSGAAAIIGKRFGEVLFIGVKNKYCCICARASNKNIVVEDHVCYKNYSGSSTGMESDLLLEGFKQSISMHNEHISKDADFDSKVNLLFIDITNSYNHAFGNHEHCQPYYCTSQKNSEDLTLTLKTCAIWHRIKFIVNTVASKARSLMHNSDSNKVESFNSIIAKFVGGKRINFSLRRGYESRCDAAVVAFNTKRPLSTLHRSILGTSPRAAVKRLEEKRHKQRMRKSTMKGRTLFWNRPEKVTDKNYGENCQKPDMSAADYDRCKEEFLKSLQCSDDERRQIEKKTILQRDSSEWLELRRKLLTASNFGKWKLTIKKKLNI</sequence>
<feature type="region of interest" description="Disordered" evidence="1">
    <location>
        <begin position="127"/>
        <end position="154"/>
    </location>
</feature>
<gene>
    <name evidence="3" type="ORF">HW555_010917</name>
</gene>
<dbReference type="AlphaFoldDB" id="A0A835G8V6"/>
<organism evidence="3 4">
    <name type="scientific">Spodoptera exigua</name>
    <name type="common">Beet armyworm</name>
    <name type="synonym">Noctua fulgens</name>
    <dbReference type="NCBI Taxonomy" id="7107"/>
    <lineage>
        <taxon>Eukaryota</taxon>
        <taxon>Metazoa</taxon>
        <taxon>Ecdysozoa</taxon>
        <taxon>Arthropoda</taxon>
        <taxon>Hexapoda</taxon>
        <taxon>Insecta</taxon>
        <taxon>Pterygota</taxon>
        <taxon>Neoptera</taxon>
        <taxon>Endopterygota</taxon>
        <taxon>Lepidoptera</taxon>
        <taxon>Glossata</taxon>
        <taxon>Ditrysia</taxon>
        <taxon>Noctuoidea</taxon>
        <taxon>Noctuidae</taxon>
        <taxon>Amphipyrinae</taxon>
        <taxon>Spodoptera</taxon>
    </lineage>
</organism>